<evidence type="ECO:0000313" key="3">
    <source>
        <dbReference type="EMBL" id="CAK9144607.1"/>
    </source>
</evidence>
<evidence type="ECO:0000256" key="1">
    <source>
        <dbReference type="SAM" id="MobiDB-lite"/>
    </source>
</evidence>
<dbReference type="PANTHER" id="PTHR34379:SF6">
    <property type="entry name" value="PROTEIN 3F"/>
    <property type="match status" value="1"/>
</dbReference>
<dbReference type="InterPro" id="IPR040411">
    <property type="entry name" value="At5g23160-like"/>
</dbReference>
<keyword evidence="2" id="KW-1133">Transmembrane helix</keyword>
<protein>
    <submittedName>
        <fullName evidence="3">Uncharacterized protein</fullName>
    </submittedName>
</protein>
<organism evidence="3 4">
    <name type="scientific">Ilex paraguariensis</name>
    <name type="common">yerba mate</name>
    <dbReference type="NCBI Taxonomy" id="185542"/>
    <lineage>
        <taxon>Eukaryota</taxon>
        <taxon>Viridiplantae</taxon>
        <taxon>Streptophyta</taxon>
        <taxon>Embryophyta</taxon>
        <taxon>Tracheophyta</taxon>
        <taxon>Spermatophyta</taxon>
        <taxon>Magnoliopsida</taxon>
        <taxon>eudicotyledons</taxon>
        <taxon>Gunneridae</taxon>
        <taxon>Pentapetalae</taxon>
        <taxon>asterids</taxon>
        <taxon>campanulids</taxon>
        <taxon>Aquifoliales</taxon>
        <taxon>Aquifoliaceae</taxon>
        <taxon>Ilex</taxon>
    </lineage>
</organism>
<accession>A0ABC8RII8</accession>
<comment type="caution">
    <text evidence="3">The sequence shown here is derived from an EMBL/GenBank/DDBJ whole genome shotgun (WGS) entry which is preliminary data.</text>
</comment>
<name>A0ABC8RII8_9AQUA</name>
<evidence type="ECO:0000313" key="4">
    <source>
        <dbReference type="Proteomes" id="UP001642360"/>
    </source>
</evidence>
<feature type="transmembrane region" description="Helical" evidence="2">
    <location>
        <begin position="212"/>
        <end position="232"/>
    </location>
</feature>
<gene>
    <name evidence="3" type="ORF">ILEXP_LOCUS12359</name>
</gene>
<sequence length="285" mass="31768">MKNRGRNKLFSCFRQVADDDSSVKRNGHGGSDDQVLNYIVIGGGGNKGSVLVPKVWNSMCEEKSEESLDGDVAGAGKRSTKKRLHRSFSRVLKAVLFDTSLAMEIRNRKSRKNLFGIKSNQSSKREKISNSIKEKPTSKQSSDVNDLLRMDSSSSSLEFSSSTITSSSFSSSCTSSSITSNSRSFIANSMDIKQGYKQTSTITKKTRDCGHYFSSNIGLCLILVCLLVLIFWGRTCAILCTSTWLFFARRGINGIVSPEKEIDWEEHKKRVIMEGLLERNRSRVL</sequence>
<feature type="region of interest" description="Disordered" evidence="1">
    <location>
        <begin position="159"/>
        <end position="179"/>
    </location>
</feature>
<keyword evidence="2" id="KW-0812">Transmembrane</keyword>
<feature type="compositionally biased region" description="Basic and acidic residues" evidence="1">
    <location>
        <begin position="123"/>
        <end position="137"/>
    </location>
</feature>
<dbReference type="EMBL" id="CAUOFW020001406">
    <property type="protein sequence ID" value="CAK9144607.1"/>
    <property type="molecule type" value="Genomic_DNA"/>
</dbReference>
<keyword evidence="4" id="KW-1185">Reference proteome</keyword>
<dbReference type="AlphaFoldDB" id="A0ABC8RII8"/>
<proteinExistence type="predicted"/>
<feature type="region of interest" description="Disordered" evidence="1">
    <location>
        <begin position="115"/>
        <end position="145"/>
    </location>
</feature>
<dbReference type="Proteomes" id="UP001642360">
    <property type="component" value="Unassembled WGS sequence"/>
</dbReference>
<evidence type="ECO:0000256" key="2">
    <source>
        <dbReference type="SAM" id="Phobius"/>
    </source>
</evidence>
<dbReference type="PANTHER" id="PTHR34379">
    <property type="entry name" value="OS07G0553800 PROTEIN"/>
    <property type="match status" value="1"/>
</dbReference>
<reference evidence="3 4" key="1">
    <citation type="submission" date="2024-02" db="EMBL/GenBank/DDBJ databases">
        <authorList>
            <person name="Vignale AGUSTIN F."/>
            <person name="Sosa J E."/>
            <person name="Modenutti C."/>
        </authorList>
    </citation>
    <scope>NUCLEOTIDE SEQUENCE [LARGE SCALE GENOMIC DNA]</scope>
</reference>
<keyword evidence="2" id="KW-0472">Membrane</keyword>